<evidence type="ECO:0000256" key="3">
    <source>
        <dbReference type="ARBA" id="ARBA00022475"/>
    </source>
</evidence>
<feature type="transmembrane region" description="Helical" evidence="8">
    <location>
        <begin position="548"/>
        <end position="569"/>
    </location>
</feature>
<comment type="caution">
    <text evidence="12">The sequence shown here is derived from an EMBL/GenBank/DDBJ whole genome shotgun (WGS) entry which is preliminary data.</text>
</comment>
<keyword evidence="5 8" id="KW-1133">Transmembrane helix</keyword>
<dbReference type="PANTHER" id="PTHR12308">
    <property type="entry name" value="ANOCTAMIN"/>
    <property type="match status" value="1"/>
</dbReference>
<dbReference type="GO" id="GO:0005254">
    <property type="term" value="F:chloride channel activity"/>
    <property type="evidence" value="ECO:0007669"/>
    <property type="project" value="TreeGrafter"/>
</dbReference>
<dbReference type="AlphaFoldDB" id="A0AAV8X314"/>
<keyword evidence="4 8" id="KW-0812">Transmembrane</keyword>
<dbReference type="InterPro" id="IPR049452">
    <property type="entry name" value="Anoctamin_TM"/>
</dbReference>
<feature type="domain" description="Anoctamin transmembrane" evidence="10">
    <location>
        <begin position="294"/>
        <end position="830"/>
    </location>
</feature>
<evidence type="ECO:0000313" key="12">
    <source>
        <dbReference type="EMBL" id="KAJ8932910.1"/>
    </source>
</evidence>
<feature type="transmembrane region" description="Helical" evidence="8">
    <location>
        <begin position="796"/>
        <end position="817"/>
    </location>
</feature>
<dbReference type="InterPro" id="IPR007632">
    <property type="entry name" value="Anoctamin"/>
</dbReference>
<name>A0AAV8X314_9CUCU</name>
<evidence type="ECO:0000256" key="2">
    <source>
        <dbReference type="ARBA" id="ARBA00009671"/>
    </source>
</evidence>
<feature type="transmembrane region" description="Helical" evidence="8">
    <location>
        <begin position="316"/>
        <end position="336"/>
    </location>
</feature>
<reference evidence="12" key="1">
    <citation type="journal article" date="2023" name="Insect Mol. Biol.">
        <title>Genome sequencing provides insights into the evolution of gene families encoding plant cell wall-degrading enzymes in longhorned beetles.</title>
        <authorList>
            <person name="Shin N.R."/>
            <person name="Okamura Y."/>
            <person name="Kirsch R."/>
            <person name="Pauchet Y."/>
        </authorList>
    </citation>
    <scope>NUCLEOTIDE SEQUENCE</scope>
    <source>
        <strain evidence="12">AMC_N1</strain>
    </source>
</reference>
<comment type="similarity">
    <text evidence="2 8">Belongs to the anoctamin family.</text>
</comment>
<keyword evidence="7" id="KW-0325">Glycoprotein</keyword>
<dbReference type="InterPro" id="IPR032394">
    <property type="entry name" value="Anoct_dimer"/>
</dbReference>
<evidence type="ECO:0000259" key="10">
    <source>
        <dbReference type="Pfam" id="PF04547"/>
    </source>
</evidence>
<protein>
    <recommendedName>
        <fullName evidence="8">Anoctamin</fullName>
    </recommendedName>
</protein>
<feature type="transmembrane region" description="Helical" evidence="8">
    <location>
        <begin position="384"/>
        <end position="403"/>
    </location>
</feature>
<evidence type="ECO:0000256" key="9">
    <source>
        <dbReference type="SAM" id="MobiDB-lite"/>
    </source>
</evidence>
<feature type="transmembrane region" description="Helical" evidence="8">
    <location>
        <begin position="672"/>
        <end position="695"/>
    </location>
</feature>
<dbReference type="Pfam" id="PF04547">
    <property type="entry name" value="Anoctamin"/>
    <property type="match status" value="1"/>
</dbReference>
<evidence type="ECO:0000256" key="6">
    <source>
        <dbReference type="ARBA" id="ARBA00023136"/>
    </source>
</evidence>
<feature type="transmembrane region" description="Helical" evidence="8">
    <location>
        <begin position="459"/>
        <end position="484"/>
    </location>
</feature>
<sequence length="847" mass="98828">MSDTRYRKYWKYRKHAEDLNVSFMSEPGPSSPPPRRRKSKVNVVRDPKDVDYIFIYSKTDLEEHSYRMATITTYVNNIKQTGLFVQEEFGLVLDDLVCIKVSAPNPVLGRYAVEYDIELSKHNPYYKYPQKIFLNFMDSVVTNPSPDDPVAKRAGARPDKEGEGRRTEYPGSHFSEGFECRALRCRTHFRTLFMTYLLFVPFRDTLSGKRPTDYTRAERIIIVDRILSHIKYGDEQGDIGFEKLVSRGVFLAAYPLHDSPYQWTEDGPLSDRQLLARYWASITCLHKEQPLTLIERYYGPEVGFYFAWLGCYTKMLVVPAVLGLVFFLMGILYFFYEDKYIENEVCNSDVLLCPVCPSQEWCSLIPIKNFCQLMKIARIIENPVTVVYSVLMSFWGIAFMMVWRRKQAMLRVRWNLHDVIIDRSARPDFMKAATLQRRSSMTGEDEYYLSPLRKAYGLFLSYSGVFIMFLIFCLAVVIVMYYRLNVEYYGRKSKNQSFKQGLDMFNTVTSSFLTFIIMVFIDSFKGQLSRMFTEWEMPRTQEEFNRQYTIKLVCFSLGNTFFPLLYLAFIKGHFYRHPGDPTQWTFRGLFRSDVCAISGCLVDLCIQLLTIMVLKNAMRLFTEVMVPVVKVCLGKIRVGADFTTTQWEEDFILVPTTRNDLYGEYIQMVLQYGFMTFFLVSLPIAPLLAFLNNILEIRLDASKMLKNFRRGVPKQVMGIEEWNVIMQVITVLGAVSNPLLIAFNSKFSGNGLSARSIPEGKKIVETCKYYGMRYPPTHPEKYELTTDYWYQFAVKAVFFIILENICLLLSLFLGYIIPEIPRKVQIKLENEQRTLRSVRLSPYRVFF</sequence>
<feature type="region of interest" description="Disordered" evidence="9">
    <location>
        <begin position="145"/>
        <end position="168"/>
    </location>
</feature>
<evidence type="ECO:0000256" key="5">
    <source>
        <dbReference type="ARBA" id="ARBA00022989"/>
    </source>
</evidence>
<organism evidence="12 13">
    <name type="scientific">Aromia moschata</name>
    <dbReference type="NCBI Taxonomy" id="1265417"/>
    <lineage>
        <taxon>Eukaryota</taxon>
        <taxon>Metazoa</taxon>
        <taxon>Ecdysozoa</taxon>
        <taxon>Arthropoda</taxon>
        <taxon>Hexapoda</taxon>
        <taxon>Insecta</taxon>
        <taxon>Pterygota</taxon>
        <taxon>Neoptera</taxon>
        <taxon>Endopterygota</taxon>
        <taxon>Coleoptera</taxon>
        <taxon>Polyphaga</taxon>
        <taxon>Cucujiformia</taxon>
        <taxon>Chrysomeloidea</taxon>
        <taxon>Cerambycidae</taxon>
        <taxon>Cerambycinae</taxon>
        <taxon>Callichromatini</taxon>
        <taxon>Aromia</taxon>
    </lineage>
</organism>
<evidence type="ECO:0000256" key="1">
    <source>
        <dbReference type="ARBA" id="ARBA00004651"/>
    </source>
</evidence>
<evidence type="ECO:0000256" key="4">
    <source>
        <dbReference type="ARBA" id="ARBA00022692"/>
    </source>
</evidence>
<dbReference type="GO" id="GO:0005886">
    <property type="term" value="C:plasma membrane"/>
    <property type="evidence" value="ECO:0007669"/>
    <property type="project" value="UniProtKB-SubCell"/>
</dbReference>
<comment type="caution">
    <text evidence="8">Lacks conserved residue(s) required for the propagation of feature annotation.</text>
</comment>
<feature type="domain" description="Anoctamin dimerisation" evidence="11">
    <location>
        <begin position="48"/>
        <end position="122"/>
    </location>
</feature>
<dbReference type="EMBL" id="JAPWTK010001339">
    <property type="protein sequence ID" value="KAJ8932910.1"/>
    <property type="molecule type" value="Genomic_DNA"/>
</dbReference>
<keyword evidence="13" id="KW-1185">Reference proteome</keyword>
<evidence type="ECO:0000256" key="8">
    <source>
        <dbReference type="RuleBase" id="RU280814"/>
    </source>
</evidence>
<dbReference type="GO" id="GO:0046983">
    <property type="term" value="F:protein dimerization activity"/>
    <property type="evidence" value="ECO:0007669"/>
    <property type="project" value="InterPro"/>
</dbReference>
<dbReference type="Proteomes" id="UP001162162">
    <property type="component" value="Unassembled WGS sequence"/>
</dbReference>
<keyword evidence="6 8" id="KW-0472">Membrane</keyword>
<feature type="compositionally biased region" description="Basic and acidic residues" evidence="9">
    <location>
        <begin position="156"/>
        <end position="168"/>
    </location>
</feature>
<feature type="domain" description="Anoctamin dimerisation" evidence="11">
    <location>
        <begin position="209"/>
        <end position="291"/>
    </location>
</feature>
<feature type="transmembrane region" description="Helical" evidence="8">
    <location>
        <begin position="504"/>
        <end position="521"/>
    </location>
</feature>
<accession>A0AAV8X314</accession>
<keyword evidence="3" id="KW-1003">Cell membrane</keyword>
<dbReference type="Pfam" id="PF16178">
    <property type="entry name" value="Anoct_dimer"/>
    <property type="match status" value="2"/>
</dbReference>
<gene>
    <name evidence="12" type="ORF">NQ318_002860</name>
</gene>
<comment type="subcellular location">
    <subcellularLocation>
        <location evidence="1">Cell membrane</location>
        <topology evidence="1">Multi-pass membrane protein</topology>
    </subcellularLocation>
    <subcellularLocation>
        <location evidence="8">Membrane</location>
        <topology evidence="8">Multi-pass membrane protein</topology>
    </subcellularLocation>
</comment>
<dbReference type="PANTHER" id="PTHR12308:SF84">
    <property type="entry name" value="ANOCTAMIN"/>
    <property type="match status" value="1"/>
</dbReference>
<evidence type="ECO:0000256" key="7">
    <source>
        <dbReference type="ARBA" id="ARBA00023180"/>
    </source>
</evidence>
<evidence type="ECO:0000313" key="13">
    <source>
        <dbReference type="Proteomes" id="UP001162162"/>
    </source>
</evidence>
<evidence type="ECO:0000259" key="11">
    <source>
        <dbReference type="Pfam" id="PF16178"/>
    </source>
</evidence>
<proteinExistence type="inferred from homology"/>